<evidence type="ECO:0000256" key="1">
    <source>
        <dbReference type="ARBA" id="ARBA00004496"/>
    </source>
</evidence>
<feature type="compositionally biased region" description="Polar residues" evidence="6">
    <location>
        <begin position="518"/>
        <end position="527"/>
    </location>
</feature>
<dbReference type="AlphaFoldDB" id="A0A665UKS7"/>
<evidence type="ECO:0000256" key="5">
    <source>
        <dbReference type="SAM" id="Coils"/>
    </source>
</evidence>
<organism evidence="9 10">
    <name type="scientific">Echeneis naucrates</name>
    <name type="common">Live sharksucker</name>
    <dbReference type="NCBI Taxonomy" id="173247"/>
    <lineage>
        <taxon>Eukaryota</taxon>
        <taxon>Metazoa</taxon>
        <taxon>Chordata</taxon>
        <taxon>Craniata</taxon>
        <taxon>Vertebrata</taxon>
        <taxon>Euteleostomi</taxon>
        <taxon>Actinopterygii</taxon>
        <taxon>Neopterygii</taxon>
        <taxon>Teleostei</taxon>
        <taxon>Neoteleostei</taxon>
        <taxon>Acanthomorphata</taxon>
        <taxon>Carangaria</taxon>
        <taxon>Carangiformes</taxon>
        <taxon>Echeneidae</taxon>
        <taxon>Echeneis</taxon>
    </lineage>
</organism>
<dbReference type="InterPro" id="IPR031470">
    <property type="entry name" value="CEP63/Deup1_N"/>
</dbReference>
<evidence type="ECO:0000256" key="6">
    <source>
        <dbReference type="SAM" id="MobiDB-lite"/>
    </source>
</evidence>
<reference evidence="9" key="1">
    <citation type="submission" date="2021-04" db="EMBL/GenBank/DDBJ databases">
        <authorList>
            <consortium name="Wellcome Sanger Institute Data Sharing"/>
        </authorList>
    </citation>
    <scope>NUCLEOTIDE SEQUENCE [LARGE SCALE GENOMIC DNA]</scope>
</reference>
<evidence type="ECO:0000256" key="4">
    <source>
        <dbReference type="ARBA" id="ARBA00023054"/>
    </source>
</evidence>
<feature type="domain" description="CEP63/Deup1 CEP152 binding coiled coil" evidence="8">
    <location>
        <begin position="625"/>
        <end position="660"/>
    </location>
</feature>
<dbReference type="Pfam" id="PF25771">
    <property type="entry name" value="CC_CEP152-bind"/>
    <property type="match status" value="1"/>
</dbReference>
<dbReference type="PANTHER" id="PTHR18875:SF3">
    <property type="entry name" value="CENTROSOMAL PROTEIN OF 63 KDA"/>
    <property type="match status" value="1"/>
</dbReference>
<feature type="region of interest" description="Disordered" evidence="6">
    <location>
        <begin position="518"/>
        <end position="540"/>
    </location>
</feature>
<feature type="coiled-coil region" evidence="5">
    <location>
        <begin position="412"/>
        <end position="489"/>
    </location>
</feature>
<dbReference type="FunCoup" id="A0A665UKS7">
    <property type="interactions" value="140"/>
</dbReference>
<dbReference type="Pfam" id="PF17045">
    <property type="entry name" value="CEP63"/>
    <property type="match status" value="1"/>
</dbReference>
<feature type="compositionally biased region" description="Low complexity" evidence="6">
    <location>
        <begin position="565"/>
        <end position="577"/>
    </location>
</feature>
<dbReference type="GO" id="GO:0005737">
    <property type="term" value="C:cytoplasm"/>
    <property type="evidence" value="ECO:0007669"/>
    <property type="project" value="UniProtKB-SubCell"/>
</dbReference>
<evidence type="ECO:0000259" key="7">
    <source>
        <dbReference type="Pfam" id="PF17045"/>
    </source>
</evidence>
<feature type="region of interest" description="Disordered" evidence="6">
    <location>
        <begin position="560"/>
        <end position="618"/>
    </location>
</feature>
<sequence>MEASLGSLQNPDLSSVLSSCEPELQELMRQIDIMINHQKREWEAEIQAMGVRLKSTEEELKTSMSLTERRDLEIRLLHKQLEDVQTDRQELVAKYKQQLQKVSEEFDRLKRSYSKLQRKQYKESSGGAKPTHVPEVIQLHEKVEEYRQRSSELELQHIQYQKQLTTLEDQNKRLTDELAQVKVKAEYYGQLQSLRAQLEKRKDSPYSQELELEQLQPQEVGLRQYRREQQVRSLFSEEQEELHATRDPKDTLVRRASFEHQRLRNEAARLKQVLQVKEQVICSLENCLAAQGCAGVETLRQNLERTSTKLHCAQAYEVHLKAELAYLKKRLDEMKQQRATQSKTEQQLRSIKAEHESTVAEVKKLREELQRTHQTRSAEVEGMRKEVSKLTSELHQREVTIASLGSSSSSIKQQLCGEMERAAQKAAELKMTQTQLETLQTENHHLKGLLHRLESQSPKGGDISLASLRDSYVSSLSSLEQENQKLRQALCDMCSQSGVSSHDKYEKASLCHAITDQPQPVWNSNADATHHKSQEATEASRATLQENTCQYEGEIQKLFTDQPCSQTQDSSSSSSTSNRRKSVPTTSSNESDVQSLSSEESREKTLSISPPEHSASLSPADKMVTHFVEEEVLWTEELFQRLDSHIECIKESNVKTVCKYLRSGSGPERPQTSGQNGQ</sequence>
<dbReference type="Ensembl" id="ENSENLT00000020672.1">
    <property type="protein sequence ID" value="ENSENLP00000019950.1"/>
    <property type="gene ID" value="ENSENLG00000009128.1"/>
</dbReference>
<dbReference type="GO" id="GO:0005814">
    <property type="term" value="C:centriole"/>
    <property type="evidence" value="ECO:0007669"/>
    <property type="project" value="TreeGrafter"/>
</dbReference>
<gene>
    <name evidence="9" type="primary">cep63</name>
</gene>
<dbReference type="OMA" id="HYKAGLH"/>
<proteinExistence type="inferred from homology"/>
<evidence type="ECO:0000313" key="9">
    <source>
        <dbReference type="Ensembl" id="ENSENLP00000019950.1"/>
    </source>
</evidence>
<evidence type="ECO:0000313" key="10">
    <source>
        <dbReference type="Proteomes" id="UP000472264"/>
    </source>
</evidence>
<protein>
    <submittedName>
        <fullName evidence="9">Centrosomal protein 63</fullName>
    </submittedName>
</protein>
<keyword evidence="10" id="KW-1185">Reference proteome</keyword>
<keyword evidence="3" id="KW-0963">Cytoplasm</keyword>
<reference evidence="9" key="3">
    <citation type="submission" date="2025-09" db="UniProtKB">
        <authorList>
            <consortium name="Ensembl"/>
        </authorList>
    </citation>
    <scope>IDENTIFICATION</scope>
</reference>
<comment type="similarity">
    <text evidence="2">Belongs to the CEP63 family.</text>
</comment>
<dbReference type="Proteomes" id="UP000472264">
    <property type="component" value="Chromosome 4"/>
</dbReference>
<name>A0A665UKS7_ECHNA</name>
<comment type="subcellular location">
    <subcellularLocation>
        <location evidence="1">Cytoplasm</location>
    </subcellularLocation>
</comment>
<reference evidence="9" key="2">
    <citation type="submission" date="2025-08" db="UniProtKB">
        <authorList>
            <consortium name="Ensembl"/>
        </authorList>
    </citation>
    <scope>IDENTIFICATION</scope>
</reference>
<accession>A0A665UKS7</accession>
<evidence type="ECO:0000259" key="8">
    <source>
        <dbReference type="Pfam" id="PF25771"/>
    </source>
</evidence>
<dbReference type="InParanoid" id="A0A665UKS7"/>
<feature type="coiled-coil region" evidence="5">
    <location>
        <begin position="39"/>
        <end position="184"/>
    </location>
</feature>
<keyword evidence="4 5" id="KW-0175">Coiled coil</keyword>
<feature type="domain" description="CEP63/Deup1 N-terminal" evidence="7">
    <location>
        <begin position="17"/>
        <end position="278"/>
    </location>
</feature>
<feature type="coiled-coil region" evidence="5">
    <location>
        <begin position="317"/>
        <end position="375"/>
    </location>
</feature>
<dbReference type="GO" id="GO:0098535">
    <property type="term" value="P:de novo centriole assembly involved in multi-ciliated epithelial cell differentiation"/>
    <property type="evidence" value="ECO:0007669"/>
    <property type="project" value="TreeGrafter"/>
</dbReference>
<dbReference type="InterPro" id="IPR057656">
    <property type="entry name" value="CEP63/Deup1_CC"/>
</dbReference>
<dbReference type="PANTHER" id="PTHR18875">
    <property type="entry name" value="SARCOMA ANTIGEN NY-SAR-24/CYTOSKELETAL PROTEIN SOJO"/>
    <property type="match status" value="1"/>
</dbReference>
<feature type="coiled-coil region" evidence="5">
    <location>
        <begin position="253"/>
        <end position="280"/>
    </location>
</feature>
<dbReference type="GO" id="GO:0007099">
    <property type="term" value="P:centriole replication"/>
    <property type="evidence" value="ECO:0007669"/>
    <property type="project" value="TreeGrafter"/>
</dbReference>
<feature type="compositionally biased region" description="Polar residues" evidence="6">
    <location>
        <begin position="583"/>
        <end position="598"/>
    </location>
</feature>
<evidence type="ECO:0000256" key="3">
    <source>
        <dbReference type="ARBA" id="ARBA00022490"/>
    </source>
</evidence>
<evidence type="ECO:0000256" key="2">
    <source>
        <dbReference type="ARBA" id="ARBA00007181"/>
    </source>
</evidence>